<evidence type="ECO:0000259" key="2">
    <source>
        <dbReference type="Pfam" id="PF02517"/>
    </source>
</evidence>
<protein>
    <submittedName>
        <fullName evidence="3">CPBP family intramembrane metalloprotease</fullName>
    </submittedName>
</protein>
<feature type="transmembrane region" description="Helical" evidence="1">
    <location>
        <begin position="87"/>
        <end position="105"/>
    </location>
</feature>
<keyword evidence="4" id="KW-1185">Reference proteome</keyword>
<reference evidence="3" key="1">
    <citation type="submission" date="2022-07" db="EMBL/GenBank/DDBJ databases">
        <title>Marinobacter iranensis a new bacterium isolate from a hipersaline lake in Iran.</title>
        <authorList>
            <person name="Mohammad A.M.A."/>
            <person name="Cristina S.-P."/>
            <person name="Antonio V."/>
        </authorList>
    </citation>
    <scope>NUCLEOTIDE SEQUENCE</scope>
    <source>
        <strain evidence="3">71-i</strain>
    </source>
</reference>
<accession>A0ABT5YBD1</accession>
<keyword evidence="1" id="KW-0472">Membrane</keyword>
<comment type="caution">
    <text evidence="3">The sequence shown here is derived from an EMBL/GenBank/DDBJ whole genome shotgun (WGS) entry which is preliminary data.</text>
</comment>
<keyword evidence="3" id="KW-0378">Hydrolase</keyword>
<dbReference type="EMBL" id="JANCMW010000007">
    <property type="protein sequence ID" value="MDF0750990.1"/>
    <property type="molecule type" value="Genomic_DNA"/>
</dbReference>
<keyword evidence="1" id="KW-1133">Transmembrane helix</keyword>
<dbReference type="PANTHER" id="PTHR36435:SF1">
    <property type="entry name" value="CAAX AMINO TERMINAL PROTEASE FAMILY PROTEIN"/>
    <property type="match status" value="1"/>
</dbReference>
<sequence length="196" mass="21142">MDTAGRRPQISSRAALMFQGGIGVVGLVAIVLFGIPVRYDGVGPGVAVFWGIAGSVATYVVIMMLARLPGLFRDSLGVQLEQLHRFACDYSWPVLIALSVFAGVGEELLFRGAIQGWLAQHVHDAVAIVAASVLFGLVHYLSFSYFILATGLGLVLGTAYALTDSLVLVMIWHGVYDMIALYCLRRFPRLFGVHVG</sequence>
<name>A0ABT5YBD1_9GAMM</name>
<dbReference type="InterPro" id="IPR003675">
    <property type="entry name" value="Rce1/LyrA-like_dom"/>
</dbReference>
<dbReference type="InterPro" id="IPR052710">
    <property type="entry name" value="CAAX_protease"/>
</dbReference>
<keyword evidence="3" id="KW-0482">Metalloprotease</keyword>
<gene>
    <name evidence="3" type="ORF">NLU14_12220</name>
</gene>
<dbReference type="Proteomes" id="UP001143391">
    <property type="component" value="Unassembled WGS sequence"/>
</dbReference>
<feature type="transmembrane region" description="Helical" evidence="1">
    <location>
        <begin position="47"/>
        <end position="66"/>
    </location>
</feature>
<dbReference type="Pfam" id="PF02517">
    <property type="entry name" value="Rce1-like"/>
    <property type="match status" value="1"/>
</dbReference>
<proteinExistence type="predicted"/>
<feature type="transmembrane region" description="Helical" evidence="1">
    <location>
        <begin position="117"/>
        <end position="138"/>
    </location>
</feature>
<organism evidence="3 4">
    <name type="scientific">Marinobacter iranensis</name>
    <dbReference type="NCBI Taxonomy" id="2962607"/>
    <lineage>
        <taxon>Bacteria</taxon>
        <taxon>Pseudomonadati</taxon>
        <taxon>Pseudomonadota</taxon>
        <taxon>Gammaproteobacteria</taxon>
        <taxon>Pseudomonadales</taxon>
        <taxon>Marinobacteraceae</taxon>
        <taxon>Marinobacter</taxon>
    </lineage>
</organism>
<evidence type="ECO:0000256" key="1">
    <source>
        <dbReference type="SAM" id="Phobius"/>
    </source>
</evidence>
<evidence type="ECO:0000313" key="3">
    <source>
        <dbReference type="EMBL" id="MDF0750990.1"/>
    </source>
</evidence>
<keyword evidence="3" id="KW-0645">Protease</keyword>
<dbReference type="GO" id="GO:0008237">
    <property type="term" value="F:metallopeptidase activity"/>
    <property type="evidence" value="ECO:0007669"/>
    <property type="project" value="UniProtKB-KW"/>
</dbReference>
<dbReference type="PANTHER" id="PTHR36435">
    <property type="entry name" value="SLR1288 PROTEIN"/>
    <property type="match status" value="1"/>
</dbReference>
<feature type="transmembrane region" description="Helical" evidence="1">
    <location>
        <begin position="16"/>
        <end position="35"/>
    </location>
</feature>
<keyword evidence="1" id="KW-0812">Transmembrane</keyword>
<dbReference type="RefSeq" id="WP_275706883.1">
    <property type="nucleotide sequence ID" value="NZ_JANCMW010000007.1"/>
</dbReference>
<feature type="domain" description="CAAX prenyl protease 2/Lysostaphin resistance protein A-like" evidence="2">
    <location>
        <begin position="91"/>
        <end position="178"/>
    </location>
</feature>
<evidence type="ECO:0000313" key="4">
    <source>
        <dbReference type="Proteomes" id="UP001143391"/>
    </source>
</evidence>